<proteinExistence type="predicted"/>
<reference evidence="2" key="2">
    <citation type="submission" date="2025-09" db="UniProtKB">
        <authorList>
            <consortium name="Ensembl"/>
        </authorList>
    </citation>
    <scope>IDENTIFICATION</scope>
</reference>
<organism evidence="2 3">
    <name type="scientific">Hippocampus comes</name>
    <name type="common">Tiger tail seahorse</name>
    <dbReference type="NCBI Taxonomy" id="109280"/>
    <lineage>
        <taxon>Eukaryota</taxon>
        <taxon>Metazoa</taxon>
        <taxon>Chordata</taxon>
        <taxon>Craniata</taxon>
        <taxon>Vertebrata</taxon>
        <taxon>Euteleostomi</taxon>
        <taxon>Actinopterygii</taxon>
        <taxon>Neopterygii</taxon>
        <taxon>Teleostei</taxon>
        <taxon>Neoteleostei</taxon>
        <taxon>Acanthomorphata</taxon>
        <taxon>Syngnathiaria</taxon>
        <taxon>Syngnathiformes</taxon>
        <taxon>Syngnathoidei</taxon>
        <taxon>Syngnathidae</taxon>
        <taxon>Hippocampus</taxon>
    </lineage>
</organism>
<reference evidence="2" key="1">
    <citation type="submission" date="2025-08" db="UniProtKB">
        <authorList>
            <consortium name="Ensembl"/>
        </authorList>
    </citation>
    <scope>IDENTIFICATION</scope>
</reference>
<dbReference type="InterPro" id="IPR041252">
    <property type="entry name" value="RL"/>
</dbReference>
<dbReference type="Pfam" id="PF17797">
    <property type="entry name" value="RL"/>
    <property type="match status" value="1"/>
</dbReference>
<accession>A0A3Q3DK34</accession>
<feature type="domain" description="RL" evidence="1">
    <location>
        <begin position="48"/>
        <end position="96"/>
    </location>
</feature>
<dbReference type="STRING" id="109280.ENSHCOP00000014160"/>
<name>A0A3Q3DK34_HIPCM</name>
<dbReference type="Proteomes" id="UP000264820">
    <property type="component" value="Unplaced"/>
</dbReference>
<evidence type="ECO:0000313" key="2">
    <source>
        <dbReference type="Ensembl" id="ENSHCOP00000014160.1"/>
    </source>
</evidence>
<evidence type="ECO:0000313" key="3">
    <source>
        <dbReference type="Proteomes" id="UP000264820"/>
    </source>
</evidence>
<evidence type="ECO:0000259" key="1">
    <source>
        <dbReference type="Pfam" id="PF17797"/>
    </source>
</evidence>
<dbReference type="Ensembl" id="ENSHCOT00000021693.1">
    <property type="protein sequence ID" value="ENSHCOP00000014160.1"/>
    <property type="gene ID" value="ENSHCOG00000017453.1"/>
</dbReference>
<keyword evidence="3" id="KW-1185">Reference proteome</keyword>
<dbReference type="AlphaFoldDB" id="A0A3Q3DK34"/>
<protein>
    <recommendedName>
        <fullName evidence="1">RL domain-containing protein</fullName>
    </recommendedName>
</protein>
<sequence length="112" mass="12671">MSGKSNLVKYLRKVDSFFHRGVGTTAVPAHADIPTKDETTGEKDGRLSFYAVQVQRQEQAERSVLINCPHKTSEKKILKFLSSHGDINKCFTYESYVSKLLNAMKIQYSLLT</sequence>
<dbReference type="GeneTree" id="ENSGT00940000182537"/>